<reference evidence="1 2" key="1">
    <citation type="submission" date="2019-02" db="EMBL/GenBank/DDBJ databases">
        <title>Emended description of the genus Rhodopseudomonas and description of Rhodopseudomonas albus sp. nov., a non-phototrophic, heavy-metal-tolerant bacterium isolated from garden soil.</title>
        <authorList>
            <person name="Bao Z."/>
            <person name="Cao W.W."/>
            <person name="Sato Y."/>
            <person name="Nishizawa T."/>
            <person name="Zhao J."/>
            <person name="Guo Y."/>
            <person name="Ohta H."/>
        </authorList>
    </citation>
    <scope>NUCLEOTIDE SEQUENCE [LARGE SCALE GENOMIC DNA]</scope>
    <source>
        <strain evidence="1 2">SK50-23</strain>
    </source>
</reference>
<dbReference type="RefSeq" id="WP_211909122.1">
    <property type="nucleotide sequence ID" value="NZ_CP036498.1"/>
</dbReference>
<proteinExistence type="predicted"/>
<dbReference type="Proteomes" id="UP000682843">
    <property type="component" value="Chromosome"/>
</dbReference>
<sequence length="174" mass="18693">MALHEQCVGATDEWYTPPHVFEALGCQFDLDVASPGLDVTPWIPAKECLLKDQDSLSWNWRGFVWMNPPFGGRGAIEPWLEKFFRHGSGVALTPDRTSAPWWQRQSTKADAILFVAPKLKFISADGKPGNSPAQGTTLFAAGSKAAQALRLAASRGLGVLMAPALSSKDGGPAS</sequence>
<dbReference type="Pfam" id="PF05869">
    <property type="entry name" value="Dam"/>
    <property type="match status" value="1"/>
</dbReference>
<keyword evidence="1" id="KW-0489">Methyltransferase</keyword>
<evidence type="ECO:0000313" key="2">
    <source>
        <dbReference type="Proteomes" id="UP000682843"/>
    </source>
</evidence>
<protein>
    <submittedName>
        <fullName evidence="1">Adenine methyltransferase</fullName>
    </submittedName>
</protein>
<keyword evidence="2" id="KW-1185">Reference proteome</keyword>
<dbReference type="EMBL" id="CP036498">
    <property type="protein sequence ID" value="QUS40540.1"/>
    <property type="molecule type" value="Genomic_DNA"/>
</dbReference>
<keyword evidence="1" id="KW-0808">Transferase</keyword>
<dbReference type="GO" id="GO:0008168">
    <property type="term" value="F:methyltransferase activity"/>
    <property type="evidence" value="ECO:0007669"/>
    <property type="project" value="UniProtKB-KW"/>
</dbReference>
<accession>A0ABX8ADT3</accession>
<evidence type="ECO:0000313" key="1">
    <source>
        <dbReference type="EMBL" id="QUS40540.1"/>
    </source>
</evidence>
<dbReference type="InterPro" id="IPR008593">
    <property type="entry name" value="Dam_MeTrfase"/>
</dbReference>
<dbReference type="GO" id="GO:0032259">
    <property type="term" value="P:methylation"/>
    <property type="evidence" value="ECO:0007669"/>
    <property type="project" value="UniProtKB-KW"/>
</dbReference>
<organism evidence="1 2">
    <name type="scientific">Tardiphaga alba</name>
    <dbReference type="NCBI Taxonomy" id="340268"/>
    <lineage>
        <taxon>Bacteria</taxon>
        <taxon>Pseudomonadati</taxon>
        <taxon>Pseudomonadota</taxon>
        <taxon>Alphaproteobacteria</taxon>
        <taxon>Hyphomicrobiales</taxon>
        <taxon>Nitrobacteraceae</taxon>
        <taxon>Tardiphaga</taxon>
    </lineage>
</organism>
<name>A0ABX8ADT3_9BRAD</name>
<gene>
    <name evidence="1" type="ORF">RPMA_18150</name>
</gene>